<evidence type="ECO:0000259" key="2">
    <source>
        <dbReference type="Pfam" id="PF04366"/>
    </source>
</evidence>
<dbReference type="AlphaFoldDB" id="A0A1V6LWX9"/>
<evidence type="ECO:0000313" key="3">
    <source>
        <dbReference type="EMBL" id="OQD44635.1"/>
    </source>
</evidence>
<keyword evidence="1" id="KW-1133">Transmembrane helix</keyword>
<dbReference type="RefSeq" id="WP_070068255.1">
    <property type="nucleotide sequence ID" value="NZ_MJUW02000122.1"/>
</dbReference>
<name>A0A1V6LWX9_9BACT</name>
<gene>
    <name evidence="3" type="ORF">BIY37_13075</name>
</gene>
<accession>A0A1V6LWX9</accession>
<protein>
    <recommendedName>
        <fullName evidence="2">Ysc84 actin-binding domain-containing protein</fullName>
    </recommendedName>
</protein>
<comment type="caution">
    <text evidence="3">The sequence shown here is derived from an EMBL/GenBank/DDBJ whole genome shotgun (WGS) entry which is preliminary data.</text>
</comment>
<dbReference type="InterPro" id="IPR007461">
    <property type="entry name" value="Ysc84_actin-binding"/>
</dbReference>
<keyword evidence="1" id="KW-0812">Transmembrane</keyword>
<dbReference type="Pfam" id="PF04366">
    <property type="entry name" value="Ysc84"/>
    <property type="match status" value="1"/>
</dbReference>
<keyword evidence="4" id="KW-1185">Reference proteome</keyword>
<proteinExistence type="predicted"/>
<feature type="domain" description="Ysc84 actin-binding" evidence="2">
    <location>
        <begin position="102"/>
        <end position="186"/>
    </location>
</feature>
<sequence length="189" mass="20245">MQQIKPHLIKSFLLTVGIIVVSVFFSDNNSCAKTAREIDVSVDASLDRFRKEVKGAEEFLKSAKGVLVLPGVIKGGLVIGGEYGEGALRMNGNTADYYSIAAGSYGFQLGGQKKDVILVFMQDEALARFRASSGWKAGVDGSVALINLGAAASIDTAKIKEPVVGFVFNQKGLMYNLTLEGSKFTKLKK</sequence>
<keyword evidence="1" id="KW-0472">Membrane</keyword>
<dbReference type="CDD" id="cd11524">
    <property type="entry name" value="SYLF"/>
    <property type="match status" value="1"/>
</dbReference>
<feature type="transmembrane region" description="Helical" evidence="1">
    <location>
        <begin position="7"/>
        <end position="25"/>
    </location>
</feature>
<reference evidence="3 4" key="1">
    <citation type="journal article" date="2016" name="Genome Announc.">
        <title>Draft Genome Sequence of the Anaerobic Ammonium-Oxidizing Bacterium 'Candidatus Brocadia sp. 40'.</title>
        <authorList>
            <person name="Ali M."/>
            <person name="Haroon M.F."/>
            <person name="Narita Y."/>
            <person name="Zhang L."/>
            <person name="Rangel Shaw D."/>
            <person name="Okabe S."/>
            <person name="Saikaly P.E."/>
        </authorList>
    </citation>
    <scope>NUCLEOTIDE SEQUENCE [LARGE SCALE GENOMIC DNA]</scope>
    <source>
        <strain evidence="3 4">40</strain>
    </source>
</reference>
<dbReference type="Proteomes" id="UP000242219">
    <property type="component" value="Unassembled WGS sequence"/>
</dbReference>
<evidence type="ECO:0000256" key="1">
    <source>
        <dbReference type="SAM" id="Phobius"/>
    </source>
</evidence>
<evidence type="ECO:0000313" key="4">
    <source>
        <dbReference type="Proteomes" id="UP000242219"/>
    </source>
</evidence>
<organism evidence="3 4">
    <name type="scientific">Candidatus Brocadia sapporoensis</name>
    <dbReference type="NCBI Taxonomy" id="392547"/>
    <lineage>
        <taxon>Bacteria</taxon>
        <taxon>Pseudomonadati</taxon>
        <taxon>Planctomycetota</taxon>
        <taxon>Candidatus Brocadiia</taxon>
        <taxon>Candidatus Brocadiales</taxon>
        <taxon>Candidatus Brocadiaceae</taxon>
        <taxon>Candidatus Brocadia</taxon>
    </lineage>
</organism>
<dbReference type="EMBL" id="MJUW02000122">
    <property type="protein sequence ID" value="OQD44635.1"/>
    <property type="molecule type" value="Genomic_DNA"/>
</dbReference>